<evidence type="ECO:0000259" key="2">
    <source>
        <dbReference type="Pfam" id="PF02979"/>
    </source>
</evidence>
<dbReference type="GO" id="GO:0003824">
    <property type="term" value="F:catalytic activity"/>
    <property type="evidence" value="ECO:0007669"/>
    <property type="project" value="InterPro"/>
</dbReference>
<dbReference type="Pfam" id="PF02979">
    <property type="entry name" value="NHase_alpha"/>
    <property type="match status" value="1"/>
</dbReference>
<dbReference type="InterPro" id="IPR004232">
    <property type="entry name" value="CN_Hdrtase_a/SCN_Hdrlase_g"/>
</dbReference>
<gene>
    <name evidence="3" type="ORF">CUN60_09765</name>
</gene>
<dbReference type="KEGG" id="nba:CUN60_09765"/>
<evidence type="ECO:0000256" key="1">
    <source>
        <dbReference type="ARBA" id="ARBA00022723"/>
    </source>
</evidence>
<accession>A0A2I7N7Z4</accession>
<proteinExistence type="predicted"/>
<protein>
    <recommendedName>
        <fullName evidence="2">Nitrile hydratase alpha/Thiocyanate hydrolase gamma domain-containing protein</fullName>
    </recommendedName>
</protein>
<organism evidence="3 4">
    <name type="scientific">Aquella oligotrophica</name>
    <dbReference type="NCBI Taxonomy" id="2067065"/>
    <lineage>
        <taxon>Bacteria</taxon>
        <taxon>Pseudomonadati</taxon>
        <taxon>Pseudomonadota</taxon>
        <taxon>Betaproteobacteria</taxon>
        <taxon>Neisseriales</taxon>
        <taxon>Neisseriaceae</taxon>
        <taxon>Aquella</taxon>
    </lineage>
</organism>
<dbReference type="EMBL" id="CP024847">
    <property type="protein sequence ID" value="AUR52571.1"/>
    <property type="molecule type" value="Genomic_DNA"/>
</dbReference>
<evidence type="ECO:0000313" key="3">
    <source>
        <dbReference type="EMBL" id="AUR52571.1"/>
    </source>
</evidence>
<dbReference type="Proteomes" id="UP000236655">
    <property type="component" value="Chromosome"/>
</dbReference>
<dbReference type="GO" id="GO:0046914">
    <property type="term" value="F:transition metal ion binding"/>
    <property type="evidence" value="ECO:0007669"/>
    <property type="project" value="InterPro"/>
</dbReference>
<feature type="domain" description="Nitrile hydratase alpha/Thiocyanate hydrolase gamma" evidence="2">
    <location>
        <begin position="17"/>
        <end position="76"/>
    </location>
</feature>
<reference evidence="4" key="1">
    <citation type="submission" date="2017-11" db="EMBL/GenBank/DDBJ databases">
        <authorList>
            <person name="Chan K.G."/>
            <person name="Lee L.S."/>
        </authorList>
    </citation>
    <scope>NUCLEOTIDE SEQUENCE [LARGE SCALE GENOMIC DNA]</scope>
    <source>
        <strain evidence="4">DSM 100970</strain>
    </source>
</reference>
<dbReference type="SUPFAM" id="SSF56209">
    <property type="entry name" value="Nitrile hydratase alpha chain"/>
    <property type="match status" value="1"/>
</dbReference>
<dbReference type="AlphaFoldDB" id="A0A2I7N7Z4"/>
<dbReference type="OrthoDB" id="2652883at2"/>
<sequence length="121" mass="13985">MSNDFVEEHFQRITSDLEYRKNLIANPKEVLGQEYGCSIAKNTNIEIVEQDEDTIIIMLPAKPESEDDILSELELVTEQVVDLLYVDGIGGYLVPNDDQKWELRNMRKAWIEKLGLDLMKL</sequence>
<keyword evidence="4" id="KW-1185">Reference proteome</keyword>
<name>A0A2I7N7Z4_9NEIS</name>
<dbReference type="Gene3D" id="3.90.330.10">
    <property type="entry name" value="Nitrile hydratase alpha /Thiocyanate hydrolase gamma"/>
    <property type="match status" value="1"/>
</dbReference>
<dbReference type="InterPro" id="IPR036648">
    <property type="entry name" value="CN_Hdrase_a/SCN_Hdrase_g_sf"/>
</dbReference>
<keyword evidence="1" id="KW-0479">Metal-binding</keyword>
<evidence type="ECO:0000313" key="4">
    <source>
        <dbReference type="Proteomes" id="UP000236655"/>
    </source>
</evidence>
<dbReference type="RefSeq" id="WP_102951860.1">
    <property type="nucleotide sequence ID" value="NZ_CP024847.1"/>
</dbReference>